<organism evidence="1">
    <name type="scientific">Siphoviridae sp. ctL7J9</name>
    <dbReference type="NCBI Taxonomy" id="2827845"/>
    <lineage>
        <taxon>Viruses</taxon>
        <taxon>Duplodnaviria</taxon>
        <taxon>Heunggongvirae</taxon>
        <taxon>Uroviricota</taxon>
        <taxon>Caudoviricetes</taxon>
    </lineage>
</organism>
<sequence length="33" mass="3984">MSSSLATRTKKACNRNGYRLFLFFTKWKKNEKK</sequence>
<evidence type="ECO:0000313" key="1">
    <source>
        <dbReference type="EMBL" id="DAF58437.1"/>
    </source>
</evidence>
<reference evidence="1" key="1">
    <citation type="journal article" date="2021" name="Proc. Natl. Acad. Sci. U.S.A.">
        <title>A Catalog of Tens of Thousands of Viruses from Human Metagenomes Reveals Hidden Associations with Chronic Diseases.</title>
        <authorList>
            <person name="Tisza M.J."/>
            <person name="Buck C.B."/>
        </authorList>
    </citation>
    <scope>NUCLEOTIDE SEQUENCE</scope>
    <source>
        <strain evidence="1">CtL7J9</strain>
    </source>
</reference>
<name>A0A8S5T513_9CAUD</name>
<dbReference type="EMBL" id="BK032752">
    <property type="protein sequence ID" value="DAF58437.1"/>
    <property type="molecule type" value="Genomic_DNA"/>
</dbReference>
<proteinExistence type="predicted"/>
<accession>A0A8S5T513</accession>
<protein>
    <submittedName>
        <fullName evidence="1">Uncharacterized protein</fullName>
    </submittedName>
</protein>